<dbReference type="EMBL" id="JWYV01000003">
    <property type="protein sequence ID" value="KKD00670.1"/>
    <property type="molecule type" value="Genomic_DNA"/>
</dbReference>
<keyword evidence="1" id="KW-0802">TPR repeat</keyword>
<reference evidence="3 4" key="1">
    <citation type="submission" date="2014-12" db="EMBL/GenBank/DDBJ databases">
        <title>Mercury Reductase activity and rhizosphere competence traits in the genome of root associated Photobacterium halotolerans MELD1.</title>
        <authorList>
            <person name="Mathew D.C."/>
            <person name="Huang C.-C."/>
        </authorList>
    </citation>
    <scope>NUCLEOTIDE SEQUENCE [LARGE SCALE GENOMIC DNA]</scope>
    <source>
        <strain evidence="3 4">MELD1</strain>
    </source>
</reference>
<keyword evidence="4" id="KW-1185">Reference proteome</keyword>
<dbReference type="OrthoDB" id="9769023at2"/>
<comment type="caution">
    <text evidence="3">The sequence shown here is derived from an EMBL/GenBank/DDBJ whole genome shotgun (WGS) entry which is preliminary data.</text>
</comment>
<feature type="repeat" description="TPR" evidence="1">
    <location>
        <begin position="209"/>
        <end position="242"/>
    </location>
</feature>
<organism evidence="3 4">
    <name type="scientific">Photobacterium halotolerans</name>
    <dbReference type="NCBI Taxonomy" id="265726"/>
    <lineage>
        <taxon>Bacteria</taxon>
        <taxon>Pseudomonadati</taxon>
        <taxon>Pseudomonadota</taxon>
        <taxon>Gammaproteobacteria</taxon>
        <taxon>Vibrionales</taxon>
        <taxon>Vibrionaceae</taxon>
        <taxon>Photobacterium</taxon>
    </lineage>
</organism>
<name>A0A0F5VGR9_9GAMM</name>
<protein>
    <submittedName>
        <fullName evidence="3">Lipoprotein</fullName>
    </submittedName>
</protein>
<proteinExistence type="predicted"/>
<dbReference type="SUPFAM" id="SSF48452">
    <property type="entry name" value="TPR-like"/>
    <property type="match status" value="1"/>
</dbReference>
<evidence type="ECO:0000256" key="1">
    <source>
        <dbReference type="PROSITE-ProRule" id="PRU00339"/>
    </source>
</evidence>
<dbReference type="Proteomes" id="UP000033633">
    <property type="component" value="Unassembled WGS sequence"/>
</dbReference>
<keyword evidence="2" id="KW-0732">Signal</keyword>
<sequence>MKKHFRYKTVVFFCAFILSGCANLSGHSLFSHYSASTTSSRQALSQGQIQGALDKLPDEPAGAILDGMERGRLTLLAGDYTASFAALQKSDNAVKEQQDAARIQVSEGLNQAGSLFTNDNMISYQASDYELGFLHLYLALNYIHNRDLDGALVEMRRANQVQEAAKQQRESELASAERQLQKEGLADNIGSVLARYPNAGQTLAAVQNGYLFYLSGMLFEADGNLNDAYIDFKRALAVAPDNPYVAEAVQRLAERLGMTDDQQLLAKKYGPWQSPQSGTGRLIILDEQGVVQAPEGWRLPLWLYDSQGQSVLYNLALPYYPPRPAVLPGKLSLNNRLLTAPPLVNVDQMAKQSLSETLPVRVLRQSLRVIAKEQVRQSAARNGDEVGNVLANIFNALTEQPDTRSWQTLPAQVALYQEDLLPGRHQVQWQGSSVEAEVQPGRTTMVWISRQGQTMRGWSVLLGEN</sequence>
<evidence type="ECO:0000313" key="3">
    <source>
        <dbReference type="EMBL" id="KKD00670.1"/>
    </source>
</evidence>
<gene>
    <name evidence="3" type="ORF">KY46_06055</name>
</gene>
<feature type="signal peptide" evidence="2">
    <location>
        <begin position="1"/>
        <end position="24"/>
    </location>
</feature>
<evidence type="ECO:0000313" key="4">
    <source>
        <dbReference type="Proteomes" id="UP000033633"/>
    </source>
</evidence>
<dbReference type="PATRIC" id="fig|265726.11.peg.3113"/>
<dbReference type="RefSeq" id="WP_046219737.1">
    <property type="nucleotide sequence ID" value="NZ_JWYV01000003.1"/>
</dbReference>
<keyword evidence="3" id="KW-0449">Lipoprotein</keyword>
<accession>A0A0F5VGR9</accession>
<dbReference type="InterPro" id="IPR019734">
    <property type="entry name" value="TPR_rpt"/>
</dbReference>
<dbReference type="PROSITE" id="PS51257">
    <property type="entry name" value="PROKAR_LIPOPROTEIN"/>
    <property type="match status" value="1"/>
</dbReference>
<dbReference type="PROSITE" id="PS50005">
    <property type="entry name" value="TPR"/>
    <property type="match status" value="1"/>
</dbReference>
<dbReference type="InterPro" id="IPR011990">
    <property type="entry name" value="TPR-like_helical_dom_sf"/>
</dbReference>
<dbReference type="Gene3D" id="1.25.40.10">
    <property type="entry name" value="Tetratricopeptide repeat domain"/>
    <property type="match status" value="1"/>
</dbReference>
<feature type="chain" id="PRO_5002496050" evidence="2">
    <location>
        <begin position="25"/>
        <end position="465"/>
    </location>
</feature>
<evidence type="ECO:0000256" key="2">
    <source>
        <dbReference type="SAM" id="SignalP"/>
    </source>
</evidence>
<dbReference type="AlphaFoldDB" id="A0A0F5VGR9"/>
<dbReference type="STRING" id="265726.KY46_06055"/>